<name>J9FRZ9_9ZZZZ</name>
<feature type="non-terminal residue" evidence="1">
    <location>
        <position position="1"/>
    </location>
</feature>
<dbReference type="AlphaFoldDB" id="J9FRZ9"/>
<proteinExistence type="predicted"/>
<reference evidence="1" key="1">
    <citation type="journal article" date="2012" name="PLoS ONE">
        <title>Gene sets for utilization of primary and secondary nutrition supplies in the distal gut of endangered iberian lynx.</title>
        <authorList>
            <person name="Alcaide M."/>
            <person name="Messina E."/>
            <person name="Richter M."/>
            <person name="Bargiela R."/>
            <person name="Peplies J."/>
            <person name="Huws S.A."/>
            <person name="Newbold C.J."/>
            <person name="Golyshin P.N."/>
            <person name="Simon M.A."/>
            <person name="Lopez G."/>
            <person name="Yakimov M.M."/>
            <person name="Ferrer M."/>
        </authorList>
    </citation>
    <scope>NUCLEOTIDE SEQUENCE</scope>
</reference>
<dbReference type="EMBL" id="AMCI01009033">
    <property type="protein sequence ID" value="EJW90129.1"/>
    <property type="molecule type" value="Genomic_DNA"/>
</dbReference>
<accession>J9FRZ9</accession>
<sequence>VTFATPGNEGSGILKNSIYK</sequence>
<protein>
    <submittedName>
        <fullName evidence="1">Uncharacterized protein</fullName>
    </submittedName>
</protein>
<organism evidence="1">
    <name type="scientific">gut metagenome</name>
    <dbReference type="NCBI Taxonomy" id="749906"/>
    <lineage>
        <taxon>unclassified sequences</taxon>
        <taxon>metagenomes</taxon>
        <taxon>organismal metagenomes</taxon>
    </lineage>
</organism>
<gene>
    <name evidence="1" type="ORF">EVA_21766</name>
</gene>
<evidence type="ECO:0000313" key="1">
    <source>
        <dbReference type="EMBL" id="EJW90129.1"/>
    </source>
</evidence>
<comment type="caution">
    <text evidence="1">The sequence shown here is derived from an EMBL/GenBank/DDBJ whole genome shotgun (WGS) entry which is preliminary data.</text>
</comment>